<evidence type="ECO:0000313" key="2">
    <source>
        <dbReference type="EMBL" id="WTY94289.1"/>
    </source>
</evidence>
<dbReference type="EMBL" id="CP109535">
    <property type="protein sequence ID" value="WTY94289.1"/>
    <property type="molecule type" value="Genomic_DNA"/>
</dbReference>
<protein>
    <recommendedName>
        <fullName evidence="3">Carrier domain-containing protein</fullName>
    </recommendedName>
</protein>
<gene>
    <name evidence="2" type="ORF">OG626_04935</name>
</gene>
<accession>A0AAU3GPT0</accession>
<name>A0AAU3GPT0_9ACTN</name>
<feature type="region of interest" description="Disordered" evidence="1">
    <location>
        <begin position="1"/>
        <end position="24"/>
    </location>
</feature>
<dbReference type="AlphaFoldDB" id="A0AAU3GPT0"/>
<reference evidence="2" key="1">
    <citation type="submission" date="2022-10" db="EMBL/GenBank/DDBJ databases">
        <title>The complete genomes of actinobacterial strains from the NBC collection.</title>
        <authorList>
            <person name="Joergensen T.S."/>
            <person name="Alvarez Arevalo M."/>
            <person name="Sterndorff E.B."/>
            <person name="Faurdal D."/>
            <person name="Vuksanovic O."/>
            <person name="Mourched A.-S."/>
            <person name="Charusanti P."/>
            <person name="Shaw S."/>
            <person name="Blin K."/>
            <person name="Weber T."/>
        </authorList>
    </citation>
    <scope>NUCLEOTIDE SEQUENCE</scope>
    <source>
        <strain evidence="2">NBC_01401</strain>
    </source>
</reference>
<organism evidence="2">
    <name type="scientific">Streptomyces sp. NBC_01401</name>
    <dbReference type="NCBI Taxonomy" id="2903854"/>
    <lineage>
        <taxon>Bacteria</taxon>
        <taxon>Bacillati</taxon>
        <taxon>Actinomycetota</taxon>
        <taxon>Actinomycetes</taxon>
        <taxon>Kitasatosporales</taxon>
        <taxon>Streptomycetaceae</taxon>
        <taxon>Streptomyces</taxon>
    </lineage>
</organism>
<proteinExistence type="predicted"/>
<evidence type="ECO:0000256" key="1">
    <source>
        <dbReference type="SAM" id="MobiDB-lite"/>
    </source>
</evidence>
<feature type="compositionally biased region" description="Polar residues" evidence="1">
    <location>
        <begin position="1"/>
        <end position="15"/>
    </location>
</feature>
<evidence type="ECO:0008006" key="3">
    <source>
        <dbReference type="Google" id="ProtNLM"/>
    </source>
</evidence>
<sequence>MTERSSSPQSTSREQQPPAKGISRAQIRDILAECEGVELPDPGDDDTLLVLDSYTAIWIQHLLEERHGIVVRISGETAGIDSMSALQALVNRSLGAGHP</sequence>